<keyword evidence="3" id="KW-0812">Transmembrane</keyword>
<sequence>MLPRGKVAKDKLMRTFRKKIYILQDSNSRFARFGLLVVLSAYRVLDILFLKKPHRLDRSTEIVASPDRRFVCVLVPKCGSRTILAGLQQASRMQKFGLSIKKQSVSNFKNEHEGNFQFAIVRDPWARTYSCYKQKIKDSKPISQALHLAGRKGLNPDMTFDEFVHWLCNTEGGDHLADRHWASQHLILGLDLGISYDFIGKLENMEQSLIAVADKLGIPKNSFNEHKNSTTSSKNEHLNHYTPELIDMISKRYAEDIRTFGYEQPIL</sequence>
<dbReference type="Gene3D" id="3.40.50.300">
    <property type="entry name" value="P-loop containing nucleotide triphosphate hydrolases"/>
    <property type="match status" value="1"/>
</dbReference>
<accession>A0A3T0N5N6</accession>
<evidence type="ECO:0000256" key="4">
    <source>
        <dbReference type="ARBA" id="ARBA00022989"/>
    </source>
</evidence>
<comment type="subcellular location">
    <subcellularLocation>
        <location evidence="1">Golgi apparatus membrane</location>
        <topology evidence="1">Single-pass type II membrane protein</topology>
    </subcellularLocation>
</comment>
<dbReference type="PANTHER" id="PTHR12137:SF54">
    <property type="entry name" value="CARBOHYDRATE SULFOTRANSFERASE"/>
    <property type="match status" value="1"/>
</dbReference>
<dbReference type="InterPro" id="IPR005331">
    <property type="entry name" value="Sulfotransferase"/>
</dbReference>
<keyword evidence="6" id="KW-0472">Membrane</keyword>
<evidence type="ECO:0000256" key="5">
    <source>
        <dbReference type="ARBA" id="ARBA00023034"/>
    </source>
</evidence>
<dbReference type="InterPro" id="IPR027417">
    <property type="entry name" value="P-loop_NTPase"/>
</dbReference>
<dbReference type="GO" id="GO:0016020">
    <property type="term" value="C:membrane"/>
    <property type="evidence" value="ECO:0007669"/>
    <property type="project" value="InterPro"/>
</dbReference>
<gene>
    <name evidence="8" type="ORF">EBB79_16615</name>
</gene>
<dbReference type="EMBL" id="CP033219">
    <property type="protein sequence ID" value="AZV79338.1"/>
    <property type="molecule type" value="Genomic_DNA"/>
</dbReference>
<protein>
    <recommendedName>
        <fullName evidence="10">Sulfotransferase family protein</fullName>
    </recommendedName>
</protein>
<dbReference type="SUPFAM" id="SSF52540">
    <property type="entry name" value="P-loop containing nucleoside triphosphate hydrolases"/>
    <property type="match status" value="1"/>
</dbReference>
<organism evidence="8 9">
    <name type="scientific">Parasedimentitalea marina</name>
    <dbReference type="NCBI Taxonomy" id="2483033"/>
    <lineage>
        <taxon>Bacteria</taxon>
        <taxon>Pseudomonadati</taxon>
        <taxon>Pseudomonadota</taxon>
        <taxon>Alphaproteobacteria</taxon>
        <taxon>Rhodobacterales</taxon>
        <taxon>Paracoccaceae</taxon>
        <taxon>Parasedimentitalea</taxon>
    </lineage>
</organism>
<evidence type="ECO:0000256" key="7">
    <source>
        <dbReference type="ARBA" id="ARBA00023180"/>
    </source>
</evidence>
<evidence type="ECO:0000256" key="1">
    <source>
        <dbReference type="ARBA" id="ARBA00004323"/>
    </source>
</evidence>
<keyword evidence="4" id="KW-1133">Transmembrane helix</keyword>
<dbReference type="GO" id="GO:0008146">
    <property type="term" value="F:sulfotransferase activity"/>
    <property type="evidence" value="ECO:0007669"/>
    <property type="project" value="InterPro"/>
</dbReference>
<dbReference type="GO" id="GO:0016051">
    <property type="term" value="P:carbohydrate biosynthetic process"/>
    <property type="evidence" value="ECO:0007669"/>
    <property type="project" value="InterPro"/>
</dbReference>
<evidence type="ECO:0000256" key="2">
    <source>
        <dbReference type="ARBA" id="ARBA00022679"/>
    </source>
</evidence>
<name>A0A3T0N5N6_9RHOB</name>
<dbReference type="OrthoDB" id="1407035at2"/>
<dbReference type="Proteomes" id="UP000283063">
    <property type="component" value="Chromosome"/>
</dbReference>
<evidence type="ECO:0000313" key="9">
    <source>
        <dbReference type="Proteomes" id="UP000283063"/>
    </source>
</evidence>
<evidence type="ECO:0000256" key="3">
    <source>
        <dbReference type="ARBA" id="ARBA00022692"/>
    </source>
</evidence>
<proteinExistence type="predicted"/>
<keyword evidence="2" id="KW-0808">Transferase</keyword>
<dbReference type="PANTHER" id="PTHR12137">
    <property type="entry name" value="CARBOHYDRATE SULFOTRANSFERASE"/>
    <property type="match status" value="1"/>
</dbReference>
<dbReference type="AlphaFoldDB" id="A0A3T0N5N6"/>
<keyword evidence="9" id="KW-1185">Reference proteome</keyword>
<evidence type="ECO:0008006" key="10">
    <source>
        <dbReference type="Google" id="ProtNLM"/>
    </source>
</evidence>
<dbReference type="InterPro" id="IPR018011">
    <property type="entry name" value="Carb_sulfotrans_8-10"/>
</dbReference>
<evidence type="ECO:0000256" key="6">
    <source>
        <dbReference type="ARBA" id="ARBA00023136"/>
    </source>
</evidence>
<evidence type="ECO:0000313" key="8">
    <source>
        <dbReference type="EMBL" id="AZV79338.1"/>
    </source>
</evidence>
<dbReference type="Pfam" id="PF03567">
    <property type="entry name" value="Sulfotransfer_2"/>
    <property type="match status" value="1"/>
</dbReference>
<dbReference type="KEGG" id="sedi:EBB79_16615"/>
<reference evidence="8 9" key="1">
    <citation type="submission" date="2018-10" db="EMBL/GenBank/DDBJ databases">
        <title>Parasedimentitalea marina sp. nov., a psychrophilic bacterium isolated from deep seawater of the New Britain Trench.</title>
        <authorList>
            <person name="Cao J."/>
        </authorList>
    </citation>
    <scope>NUCLEOTIDE SEQUENCE [LARGE SCALE GENOMIC DNA]</scope>
    <source>
        <strain evidence="8 9">W43</strain>
    </source>
</reference>
<keyword evidence="5" id="KW-0333">Golgi apparatus</keyword>
<keyword evidence="7" id="KW-0325">Glycoprotein</keyword>